<keyword evidence="3" id="KW-0238">DNA-binding</keyword>
<dbReference type="GO" id="GO:0003700">
    <property type="term" value="F:DNA-binding transcription factor activity"/>
    <property type="evidence" value="ECO:0007669"/>
    <property type="project" value="InterPro"/>
</dbReference>
<keyword evidence="7" id="KW-1185">Reference proteome</keyword>
<evidence type="ECO:0000256" key="4">
    <source>
        <dbReference type="ARBA" id="ARBA00023163"/>
    </source>
</evidence>
<dbReference type="Gene3D" id="3.40.190.10">
    <property type="entry name" value="Periplasmic binding protein-like II"/>
    <property type="match status" value="2"/>
</dbReference>
<name>A0AAW9RXB0_9HYPH</name>
<evidence type="ECO:0000313" key="6">
    <source>
        <dbReference type="EMBL" id="MEJ8573555.1"/>
    </source>
</evidence>
<evidence type="ECO:0000256" key="2">
    <source>
        <dbReference type="ARBA" id="ARBA00023015"/>
    </source>
</evidence>
<protein>
    <submittedName>
        <fullName evidence="6">LysR substrate-binding domain-containing protein</fullName>
    </submittedName>
</protein>
<gene>
    <name evidence="6" type="ORF">V3328_18845</name>
</gene>
<comment type="caution">
    <text evidence="6">The sequence shown here is derived from an EMBL/GenBank/DDBJ whole genome shotgun (WGS) entry which is preliminary data.</text>
</comment>
<dbReference type="EMBL" id="JAZHOF010000008">
    <property type="protein sequence ID" value="MEJ8573555.1"/>
    <property type="molecule type" value="Genomic_DNA"/>
</dbReference>
<dbReference type="RefSeq" id="WP_340331258.1">
    <property type="nucleotide sequence ID" value="NZ_JAZHOF010000008.1"/>
</dbReference>
<evidence type="ECO:0000313" key="7">
    <source>
        <dbReference type="Proteomes" id="UP001378188"/>
    </source>
</evidence>
<keyword evidence="4" id="KW-0804">Transcription</keyword>
<dbReference type="SUPFAM" id="SSF53850">
    <property type="entry name" value="Periplasmic binding protein-like II"/>
    <property type="match status" value="1"/>
</dbReference>
<proteinExistence type="inferred from homology"/>
<sequence>MTHSPLHLDRLRLRHLRLLALIDEHRSLRAVAGVFKLTQPAISQMVKDLEHAFGVTLVERSARGVSLTTAGEIALQRARSGLAAFDHLAGELHADHPPVVRIGTNPAVMFQLLPAAIGRLEACSARFRFKIRAGMVNDMLDELWDGNLDCYIGRVDWDRLPQRMANVLRHDPLTETDLVLACSITHPLAGRTDLSAAELLDWSWALPPDGSNNRTVFDAAFRNHGLASPVPTVEIAADPNALIMLARHEHFLICIPRNALDSHVLKEVVCVLDLPDLRFPPIQIGFVTLAQNEAMTSVETLRQALADVAQPTARMD</sequence>
<accession>A0AAW9RXB0</accession>
<organism evidence="6 7">
    <name type="scientific">Microbaculum marinum</name>
    <dbReference type="NCBI Taxonomy" id="1764581"/>
    <lineage>
        <taxon>Bacteria</taxon>
        <taxon>Pseudomonadati</taxon>
        <taxon>Pseudomonadota</taxon>
        <taxon>Alphaproteobacteria</taxon>
        <taxon>Hyphomicrobiales</taxon>
        <taxon>Tepidamorphaceae</taxon>
        <taxon>Microbaculum</taxon>
    </lineage>
</organism>
<evidence type="ECO:0000256" key="3">
    <source>
        <dbReference type="ARBA" id="ARBA00023125"/>
    </source>
</evidence>
<dbReference type="SUPFAM" id="SSF46785">
    <property type="entry name" value="Winged helix' DNA-binding domain"/>
    <property type="match status" value="1"/>
</dbReference>
<dbReference type="Proteomes" id="UP001378188">
    <property type="component" value="Unassembled WGS sequence"/>
</dbReference>
<dbReference type="GO" id="GO:0005829">
    <property type="term" value="C:cytosol"/>
    <property type="evidence" value="ECO:0007669"/>
    <property type="project" value="TreeGrafter"/>
</dbReference>
<dbReference type="Pfam" id="PF03466">
    <property type="entry name" value="LysR_substrate"/>
    <property type="match status" value="1"/>
</dbReference>
<dbReference type="Gene3D" id="1.10.10.10">
    <property type="entry name" value="Winged helix-like DNA-binding domain superfamily/Winged helix DNA-binding domain"/>
    <property type="match status" value="1"/>
</dbReference>
<keyword evidence="2" id="KW-0805">Transcription regulation</keyword>
<dbReference type="InterPro" id="IPR036390">
    <property type="entry name" value="WH_DNA-bd_sf"/>
</dbReference>
<feature type="domain" description="HTH lysR-type" evidence="5">
    <location>
        <begin position="11"/>
        <end position="68"/>
    </location>
</feature>
<dbReference type="Pfam" id="PF00126">
    <property type="entry name" value="HTH_1"/>
    <property type="match status" value="1"/>
</dbReference>
<dbReference type="PROSITE" id="PS50931">
    <property type="entry name" value="HTH_LYSR"/>
    <property type="match status" value="1"/>
</dbReference>
<evidence type="ECO:0000259" key="5">
    <source>
        <dbReference type="PROSITE" id="PS50931"/>
    </source>
</evidence>
<comment type="similarity">
    <text evidence="1">Belongs to the LysR transcriptional regulatory family.</text>
</comment>
<dbReference type="InterPro" id="IPR005119">
    <property type="entry name" value="LysR_subst-bd"/>
</dbReference>
<dbReference type="AlphaFoldDB" id="A0AAW9RXB0"/>
<dbReference type="GO" id="GO:0003677">
    <property type="term" value="F:DNA binding"/>
    <property type="evidence" value="ECO:0007669"/>
    <property type="project" value="UniProtKB-KW"/>
</dbReference>
<dbReference type="PANTHER" id="PTHR30419:SF8">
    <property type="entry name" value="NITROGEN ASSIMILATION TRANSCRIPTIONAL ACTIVATOR-RELATED"/>
    <property type="match status" value="1"/>
</dbReference>
<dbReference type="PANTHER" id="PTHR30419">
    <property type="entry name" value="HTH-TYPE TRANSCRIPTIONAL REGULATOR YBHD"/>
    <property type="match status" value="1"/>
</dbReference>
<reference evidence="6 7" key="1">
    <citation type="submission" date="2024-02" db="EMBL/GenBank/DDBJ databases">
        <title>Genome analysis and characterization of Microbaculum marinisediminis sp. nov., isolated from marine sediment.</title>
        <authorList>
            <person name="Du Z.-J."/>
            <person name="Ye Y.-Q."/>
            <person name="Zhang Z.-R."/>
            <person name="Yuan S.-M."/>
            <person name="Zhang X.-Y."/>
        </authorList>
    </citation>
    <scope>NUCLEOTIDE SEQUENCE [LARGE SCALE GENOMIC DNA]</scope>
    <source>
        <strain evidence="6 7">SDUM1044001</strain>
    </source>
</reference>
<evidence type="ECO:0000256" key="1">
    <source>
        <dbReference type="ARBA" id="ARBA00009437"/>
    </source>
</evidence>
<dbReference type="InterPro" id="IPR000847">
    <property type="entry name" value="LysR_HTH_N"/>
</dbReference>
<dbReference type="InterPro" id="IPR050950">
    <property type="entry name" value="HTH-type_LysR_regulators"/>
</dbReference>
<dbReference type="InterPro" id="IPR036388">
    <property type="entry name" value="WH-like_DNA-bd_sf"/>
</dbReference>